<dbReference type="RefSeq" id="WP_051295240.1">
    <property type="nucleotide sequence ID" value="NZ_CALFBA010000037.1"/>
</dbReference>
<keyword evidence="4" id="KW-1185">Reference proteome</keyword>
<proteinExistence type="predicted"/>
<evidence type="ECO:0000313" key="3">
    <source>
        <dbReference type="EMBL" id="WZJ21711.1"/>
    </source>
</evidence>
<accession>A0ABZ2XKB1</accession>
<dbReference type="InterPro" id="IPR002201">
    <property type="entry name" value="Glyco_trans_9"/>
</dbReference>
<dbReference type="EMBL" id="CP151406">
    <property type="protein sequence ID" value="WZJ21711.1"/>
    <property type="molecule type" value="Genomic_DNA"/>
</dbReference>
<sequence length="342" mass="37143">MSDLLPAPASVHSILAIQVSRIGDTLLSTPTLRAIAERFPGARLTVLGHPNRAEVFKNLPFVHAVGSITKKTALWQGWLPGKPYDLAFVFGYDQALVRYALRVARRVVAMRQQDAGLNGRLLHAASEPAPKSRHAVYMQHALVADLGLPIHDERLAYVVTEAEAEWAHATLSERGLLAAFPLIGLQIASFPTKGYRDWPVENFLDLARRIQAAYPQAHFLIFGGPLERERTMSLAAQLGTAATHLAGTLSLRQTAALMSRLDYYIGVDTGPTHIMGALGRPMMSFYHPSSPAHLLQPLQHPALAAVDHPLAGQVGPEAPMAGLTVDSVWTKLEPALAGLRAR</sequence>
<keyword evidence="2 3" id="KW-0808">Transferase</keyword>
<dbReference type="Gene3D" id="3.40.50.2000">
    <property type="entry name" value="Glycogen Phosphorylase B"/>
    <property type="match status" value="2"/>
</dbReference>
<dbReference type="InterPro" id="IPR051199">
    <property type="entry name" value="LPS_LOS_Heptosyltrfase"/>
</dbReference>
<evidence type="ECO:0000256" key="1">
    <source>
        <dbReference type="ARBA" id="ARBA00022676"/>
    </source>
</evidence>
<protein>
    <submittedName>
        <fullName evidence="3">Glycosyltransferase family 9 protein</fullName>
        <ecNumber evidence="3">2.4.-.-</ecNumber>
    </submittedName>
</protein>
<dbReference type="SUPFAM" id="SSF53756">
    <property type="entry name" value="UDP-Glycosyltransferase/glycogen phosphorylase"/>
    <property type="match status" value="1"/>
</dbReference>
<name>A0ABZ2XKB1_9RHOO</name>
<dbReference type="CDD" id="cd03789">
    <property type="entry name" value="GT9_LPS_heptosyltransferase"/>
    <property type="match status" value="1"/>
</dbReference>
<gene>
    <name evidence="3" type="ORF">AADV58_00785</name>
</gene>
<keyword evidence="1 3" id="KW-0328">Glycosyltransferase</keyword>
<reference evidence="3 4" key="1">
    <citation type="submission" date="2024-04" db="EMBL/GenBank/DDBJ databases">
        <title>Dissimilatory iodate-reducing microorganisms contribute to the enrichment of iodine in groundwater.</title>
        <authorList>
            <person name="Jiang Z."/>
        </authorList>
    </citation>
    <scope>NUCLEOTIDE SEQUENCE [LARGE SCALE GENOMIC DNA]</scope>
    <source>
        <strain evidence="3 4">NCP973</strain>
    </source>
</reference>
<dbReference type="PANTHER" id="PTHR30160">
    <property type="entry name" value="TETRAACYLDISACCHARIDE 4'-KINASE-RELATED"/>
    <property type="match status" value="1"/>
</dbReference>
<dbReference type="EC" id="2.4.-.-" evidence="3"/>
<dbReference type="Proteomes" id="UP001479520">
    <property type="component" value="Chromosome"/>
</dbReference>
<dbReference type="Pfam" id="PF01075">
    <property type="entry name" value="Glyco_transf_9"/>
    <property type="match status" value="1"/>
</dbReference>
<organism evidence="3 4">
    <name type="scientific">Azonexus hydrophilus</name>
    <dbReference type="NCBI Taxonomy" id="418702"/>
    <lineage>
        <taxon>Bacteria</taxon>
        <taxon>Pseudomonadati</taxon>
        <taxon>Pseudomonadota</taxon>
        <taxon>Betaproteobacteria</taxon>
        <taxon>Rhodocyclales</taxon>
        <taxon>Azonexaceae</taxon>
        <taxon>Azonexus</taxon>
    </lineage>
</organism>
<evidence type="ECO:0000256" key="2">
    <source>
        <dbReference type="ARBA" id="ARBA00022679"/>
    </source>
</evidence>
<evidence type="ECO:0000313" key="4">
    <source>
        <dbReference type="Proteomes" id="UP001479520"/>
    </source>
</evidence>
<dbReference type="GO" id="GO:0016757">
    <property type="term" value="F:glycosyltransferase activity"/>
    <property type="evidence" value="ECO:0007669"/>
    <property type="project" value="UniProtKB-KW"/>
</dbReference>